<dbReference type="Pfam" id="PF00912">
    <property type="entry name" value="Transgly"/>
    <property type="match status" value="1"/>
</dbReference>
<dbReference type="GO" id="GO:0030288">
    <property type="term" value="C:outer membrane-bounded periplasmic space"/>
    <property type="evidence" value="ECO:0007669"/>
    <property type="project" value="TreeGrafter"/>
</dbReference>
<dbReference type="PANTHER" id="PTHR32282">
    <property type="entry name" value="BINDING PROTEIN TRANSPEPTIDASE, PUTATIVE-RELATED"/>
    <property type="match status" value="1"/>
</dbReference>
<dbReference type="Pfam" id="PF00905">
    <property type="entry name" value="Transpeptidase"/>
    <property type="match status" value="1"/>
</dbReference>
<dbReference type="InterPro" id="IPR023346">
    <property type="entry name" value="Lysozyme-like_dom_sf"/>
</dbReference>
<dbReference type="GO" id="GO:0008658">
    <property type="term" value="F:penicillin binding"/>
    <property type="evidence" value="ECO:0007669"/>
    <property type="project" value="InterPro"/>
</dbReference>
<keyword evidence="16" id="KW-1185">Reference proteome</keyword>
<dbReference type="SUPFAM" id="SSF53955">
    <property type="entry name" value="Lysozyme-like"/>
    <property type="match status" value="1"/>
</dbReference>
<evidence type="ECO:0000256" key="1">
    <source>
        <dbReference type="ARBA" id="ARBA00004752"/>
    </source>
</evidence>
<name>A0A0C5VQX9_9GAMM</name>
<evidence type="ECO:0000256" key="3">
    <source>
        <dbReference type="ARBA" id="ARBA00007739"/>
    </source>
</evidence>
<dbReference type="Pfam" id="PF06832">
    <property type="entry name" value="BiPBP_C"/>
    <property type="match status" value="1"/>
</dbReference>
<feature type="domain" description="Penicillin-binding C-terminal" evidence="14">
    <location>
        <begin position="678"/>
        <end position="760"/>
    </location>
</feature>
<evidence type="ECO:0000259" key="14">
    <source>
        <dbReference type="Pfam" id="PF06832"/>
    </source>
</evidence>
<dbReference type="KEGG" id="gsn:YC6258_04995"/>
<dbReference type="InterPro" id="IPR011815">
    <property type="entry name" value="PBP_1c"/>
</dbReference>
<organism evidence="15 16">
    <name type="scientific">Gynuella sunshinyii YC6258</name>
    <dbReference type="NCBI Taxonomy" id="1445510"/>
    <lineage>
        <taxon>Bacteria</taxon>
        <taxon>Pseudomonadati</taxon>
        <taxon>Pseudomonadota</taxon>
        <taxon>Gammaproteobacteria</taxon>
        <taxon>Oceanospirillales</taxon>
        <taxon>Saccharospirillaceae</taxon>
        <taxon>Gynuella</taxon>
    </lineage>
</organism>
<gene>
    <name evidence="15" type="ORF">YC6258_04995</name>
</gene>
<dbReference type="PATRIC" id="fig|1445510.3.peg.4955"/>
<dbReference type="Gene3D" id="3.40.710.10">
    <property type="entry name" value="DD-peptidase/beta-lactamase superfamily"/>
    <property type="match status" value="1"/>
</dbReference>
<dbReference type="EC" id="2.4.99.28" evidence="10"/>
<dbReference type="GO" id="GO:0004180">
    <property type="term" value="F:carboxypeptidase activity"/>
    <property type="evidence" value="ECO:0007669"/>
    <property type="project" value="UniProtKB-KW"/>
</dbReference>
<dbReference type="Gene3D" id="1.10.3810.10">
    <property type="entry name" value="Biosynthetic peptidoglycan transglycosylase-like"/>
    <property type="match status" value="1"/>
</dbReference>
<comment type="catalytic activity">
    <reaction evidence="11">
        <text>[GlcNAc-(1-&gt;4)-Mur2Ac(oyl-L-Ala-gamma-D-Glu-L-Lys-D-Ala-D-Ala)](n)-di-trans,octa-cis-undecaprenyl diphosphate + beta-D-GlcNAc-(1-&gt;4)-Mur2Ac(oyl-L-Ala-gamma-D-Glu-L-Lys-D-Ala-D-Ala)-di-trans,octa-cis-undecaprenyl diphosphate = [GlcNAc-(1-&gt;4)-Mur2Ac(oyl-L-Ala-gamma-D-Glu-L-Lys-D-Ala-D-Ala)](n+1)-di-trans,octa-cis-undecaprenyl diphosphate + di-trans,octa-cis-undecaprenyl diphosphate + H(+)</text>
        <dbReference type="Rhea" id="RHEA:23708"/>
        <dbReference type="Rhea" id="RHEA-COMP:9602"/>
        <dbReference type="Rhea" id="RHEA-COMP:9603"/>
        <dbReference type="ChEBI" id="CHEBI:15378"/>
        <dbReference type="ChEBI" id="CHEBI:58405"/>
        <dbReference type="ChEBI" id="CHEBI:60033"/>
        <dbReference type="ChEBI" id="CHEBI:78435"/>
        <dbReference type="EC" id="2.4.99.28"/>
    </reaction>
</comment>
<accession>A0A0C5VQX9</accession>
<dbReference type="SUPFAM" id="SSF56601">
    <property type="entry name" value="beta-lactamase/transpeptidase-like"/>
    <property type="match status" value="1"/>
</dbReference>
<reference evidence="15 16" key="1">
    <citation type="submission" date="2014-01" db="EMBL/GenBank/DDBJ databases">
        <title>Full genme sequencing of cellulolytic bacterium Gynuella sunshinyii YC6258T gen. nov., sp. nov.</title>
        <authorList>
            <person name="Khan H."/>
            <person name="Chung E.J."/>
            <person name="Chung Y.R."/>
        </authorList>
    </citation>
    <scope>NUCLEOTIDE SEQUENCE [LARGE SCALE GENOMIC DNA]</scope>
    <source>
        <strain evidence="15 16">YC6258</strain>
    </source>
</reference>
<dbReference type="InterPro" id="IPR050396">
    <property type="entry name" value="Glycosyltr_51/Transpeptidase"/>
</dbReference>
<evidence type="ECO:0000256" key="11">
    <source>
        <dbReference type="ARBA" id="ARBA00049902"/>
    </source>
</evidence>
<keyword evidence="9" id="KW-0511">Multifunctional enzyme</keyword>
<dbReference type="UniPathway" id="UPA00219"/>
<dbReference type="InterPro" id="IPR009647">
    <property type="entry name" value="PBP_C"/>
</dbReference>
<dbReference type="GO" id="GO:0009252">
    <property type="term" value="P:peptidoglycan biosynthetic process"/>
    <property type="evidence" value="ECO:0007669"/>
    <property type="project" value="UniProtKB-UniPathway"/>
</dbReference>
<dbReference type="InterPro" id="IPR001264">
    <property type="entry name" value="Glyco_trans_51"/>
</dbReference>
<evidence type="ECO:0000256" key="6">
    <source>
        <dbReference type="ARBA" id="ARBA00022676"/>
    </source>
</evidence>
<dbReference type="HOGENOM" id="CLU_006354_7_3_6"/>
<dbReference type="NCBIfam" id="TIGR02073">
    <property type="entry name" value="PBP_1c"/>
    <property type="match status" value="1"/>
</dbReference>
<sequence>MMRFYPNRKVLLGLVLAVVVCSSLLAVALVTVPLPLAKLHAPQAYRFYDRHGELLQVIIADDDYFRLSVEVDELPQLFIDTLLLQEDQYFYRHPGVNPLAVARAMLANVTSGQVVSGASTITMQLARMLERRPRTISAKLIEMFRAIQLEMRYSKREILQSYLSIAPYGGNLEGVNAATYGYFGKPARQLSAAQIALLVALPKSPNQYRPDRHPLRAIERRDELLARMLTAGLIDEAVYQRSIAEPVPKQRLVFPARIPHLAWYLKSQHPQTTDFHTSIDLNMQLRAEHIVQQYVGSLHDQGIHNAAVVVLDTASHEVRAMVGSADYFDIANQGANNGAVALRSPGSTLKPFLYGLAMDAGLIAEKTMLEDIPLSVAGYSPRNYDKIFRGQVTVRDALIDSLNVVAVRLSQQLGIDKLHGLLRQGGISSLDQPADYYGLPLVLGGVEVSLLELTNLYASMANYGEYRRYRLETDQPWDADIPVRLLSPEASWLVSDILTDVERPDFPSTWQYSSSRPTVAWKTGTSYGNQDAWSVGFHPELTIGVWVGNFDGSSASQLSGSTTAAPLFFDLMQALIHEPTRWFAKPSGIGERQVCDLCGLPGNVYCPNQTHEQYIPAAKGPATLATCQVRQKVFVEGREQIVDVWPSELAAFFHHHGVPVTQVPGYDVQHMAGERYFPPVIQSPVAGAIYVRRPDLLNDEDQRIKLQVATTNRVKRVQWYLNDKMIADSDQPYEPLFISLAAGGYVVTVVDDIGGRDSVSLEVRDYRQLVGVQ</sequence>
<comment type="similarity">
    <text evidence="3">In the N-terminal section; belongs to the glycosyltransferase 51 family.</text>
</comment>
<dbReference type="AlphaFoldDB" id="A0A0C5VQX9"/>
<evidence type="ECO:0000259" key="12">
    <source>
        <dbReference type="Pfam" id="PF00905"/>
    </source>
</evidence>
<dbReference type="InterPro" id="IPR012338">
    <property type="entry name" value="Beta-lactam/transpept-like"/>
</dbReference>
<dbReference type="GO" id="GO:0008955">
    <property type="term" value="F:peptidoglycan glycosyltransferase activity"/>
    <property type="evidence" value="ECO:0007669"/>
    <property type="project" value="UniProtKB-EC"/>
</dbReference>
<proteinExistence type="inferred from homology"/>
<dbReference type="EMBL" id="CP007142">
    <property type="protein sequence ID" value="AJQ97027.1"/>
    <property type="molecule type" value="Genomic_DNA"/>
</dbReference>
<dbReference type="PANTHER" id="PTHR32282:SF15">
    <property type="entry name" value="PENICILLIN-BINDING PROTEIN 1C"/>
    <property type="match status" value="1"/>
</dbReference>
<evidence type="ECO:0000256" key="7">
    <source>
        <dbReference type="ARBA" id="ARBA00022679"/>
    </source>
</evidence>
<comment type="pathway">
    <text evidence="1">Cell wall biogenesis; peptidoglycan biosynthesis.</text>
</comment>
<dbReference type="RefSeq" id="WP_044618889.1">
    <property type="nucleotide sequence ID" value="NZ_CP007142.1"/>
</dbReference>
<dbReference type="InterPro" id="IPR001460">
    <property type="entry name" value="PCN-bd_Tpept"/>
</dbReference>
<keyword evidence="8 15" id="KW-0378">Hydrolase</keyword>
<evidence type="ECO:0000259" key="13">
    <source>
        <dbReference type="Pfam" id="PF00912"/>
    </source>
</evidence>
<dbReference type="Proteomes" id="UP000032266">
    <property type="component" value="Chromosome"/>
</dbReference>
<dbReference type="STRING" id="1445510.YC6258_04995"/>
<evidence type="ECO:0000256" key="2">
    <source>
        <dbReference type="ARBA" id="ARBA00007090"/>
    </source>
</evidence>
<keyword evidence="6 15" id="KW-0328">Glycosyltransferase</keyword>
<evidence type="ECO:0000256" key="8">
    <source>
        <dbReference type="ARBA" id="ARBA00022801"/>
    </source>
</evidence>
<dbReference type="InterPro" id="IPR036950">
    <property type="entry name" value="PBP_transglycosylase"/>
</dbReference>
<evidence type="ECO:0000256" key="4">
    <source>
        <dbReference type="ARBA" id="ARBA00022645"/>
    </source>
</evidence>
<keyword evidence="5" id="KW-0645">Protease</keyword>
<evidence type="ECO:0000313" key="16">
    <source>
        <dbReference type="Proteomes" id="UP000032266"/>
    </source>
</evidence>
<dbReference type="GO" id="GO:0006508">
    <property type="term" value="P:proteolysis"/>
    <property type="evidence" value="ECO:0007669"/>
    <property type="project" value="UniProtKB-KW"/>
</dbReference>
<keyword evidence="7 15" id="KW-0808">Transferase</keyword>
<protein>
    <recommendedName>
        <fullName evidence="10">peptidoglycan glycosyltransferase</fullName>
        <ecNumber evidence="10">2.4.99.28</ecNumber>
    </recommendedName>
</protein>
<feature type="domain" description="Glycosyl transferase family 51" evidence="13">
    <location>
        <begin position="64"/>
        <end position="228"/>
    </location>
</feature>
<evidence type="ECO:0000256" key="9">
    <source>
        <dbReference type="ARBA" id="ARBA00023268"/>
    </source>
</evidence>
<keyword evidence="4 15" id="KW-0121">Carboxypeptidase</keyword>
<feature type="domain" description="Penicillin-binding protein transpeptidase" evidence="12">
    <location>
        <begin position="307"/>
        <end position="572"/>
    </location>
</feature>
<evidence type="ECO:0000256" key="5">
    <source>
        <dbReference type="ARBA" id="ARBA00022670"/>
    </source>
</evidence>
<dbReference type="OrthoDB" id="9766909at2"/>
<evidence type="ECO:0000313" key="15">
    <source>
        <dbReference type="EMBL" id="AJQ97027.1"/>
    </source>
</evidence>
<comment type="similarity">
    <text evidence="2">In the C-terminal section; belongs to the transpeptidase family.</text>
</comment>
<evidence type="ECO:0000256" key="10">
    <source>
        <dbReference type="ARBA" id="ARBA00044770"/>
    </source>
</evidence>